<dbReference type="KEGG" id="sle:sle_10070"/>
<keyword evidence="1" id="KW-0732">Signal</keyword>
<dbReference type="Proteomes" id="UP000035016">
    <property type="component" value="Chromosome Chromosome"/>
</dbReference>
<dbReference type="AlphaFoldDB" id="A0A0F7VME4"/>
<name>A0A0F7VME4_STRLW</name>
<evidence type="ECO:0000313" key="3">
    <source>
        <dbReference type="Proteomes" id="UP000035016"/>
    </source>
</evidence>
<proteinExistence type="predicted"/>
<evidence type="ECO:0000313" key="2">
    <source>
        <dbReference type="EMBL" id="CQR60470.1"/>
    </source>
</evidence>
<reference evidence="2 3" key="1">
    <citation type="submission" date="2015-02" db="EMBL/GenBank/DDBJ databases">
        <authorList>
            <person name="Gomez-Escribano P.J."/>
        </authorList>
    </citation>
    <scope>NUCLEOTIDE SEQUENCE [LARGE SCALE GENOMIC DNA]</scope>
    <source>
        <strain evidence="3">C34 (DSM 42122 / NRRL B-24963)</strain>
    </source>
</reference>
<protein>
    <recommendedName>
        <fullName evidence="4">Secreted Protein</fullName>
    </recommendedName>
</protein>
<dbReference type="RefSeq" id="WP_029387715.1">
    <property type="nucleotide sequence ID" value="NZ_AZSD01000579.1"/>
</dbReference>
<feature type="signal peptide" evidence="1">
    <location>
        <begin position="1"/>
        <end position="28"/>
    </location>
</feature>
<sequence>MRRRLTATLLPAGLLLTLGIAGVSPASASTDASSSLVDVSCPLGTQTSTYHPGLTYTPRQTTFTATGSLAPCVSPTHPEIVGADFTSSGHGVASCTTADFEDTATYRWNTGQSSKVEGRVTINLKPNGQTVLVRIGEVTGGLFKGATVTQTKILPALNLLDCATDDGLEYDSGPVNLTVVL</sequence>
<gene>
    <name evidence="2" type="primary">sle_10070</name>
</gene>
<dbReference type="EMBL" id="LN831790">
    <property type="protein sequence ID" value="CQR60470.1"/>
    <property type="molecule type" value="Genomic_DNA"/>
</dbReference>
<feature type="chain" id="PRO_5002524109" description="Secreted Protein" evidence="1">
    <location>
        <begin position="29"/>
        <end position="181"/>
    </location>
</feature>
<evidence type="ECO:0008006" key="4">
    <source>
        <dbReference type="Google" id="ProtNLM"/>
    </source>
</evidence>
<evidence type="ECO:0000256" key="1">
    <source>
        <dbReference type="SAM" id="SignalP"/>
    </source>
</evidence>
<accession>A0A0F7VME4</accession>
<organism evidence="2 3">
    <name type="scientific">Streptomyces leeuwenhoekii</name>
    <dbReference type="NCBI Taxonomy" id="1437453"/>
    <lineage>
        <taxon>Bacteria</taxon>
        <taxon>Bacillati</taxon>
        <taxon>Actinomycetota</taxon>
        <taxon>Actinomycetes</taxon>
        <taxon>Kitasatosporales</taxon>
        <taxon>Streptomycetaceae</taxon>
        <taxon>Streptomyces</taxon>
    </lineage>
</organism>